<protein>
    <submittedName>
        <fullName evidence="2">Uncharacterized protein</fullName>
    </submittedName>
</protein>
<evidence type="ECO:0000313" key="2">
    <source>
        <dbReference type="EMBL" id="NHL00473.1"/>
    </source>
</evidence>
<gene>
    <name evidence="2" type="ORF">G7087_19015</name>
</gene>
<dbReference type="RefSeq" id="WP_009856710.1">
    <property type="nucleotide sequence ID" value="NZ_JAAOCD010000015.1"/>
</dbReference>
<feature type="chain" id="PRO_5046482109" evidence="1">
    <location>
        <begin position="27"/>
        <end position="123"/>
    </location>
</feature>
<comment type="caution">
    <text evidence="2">The sequence shown here is derived from an EMBL/GenBank/DDBJ whole genome shotgun (WGS) entry which is preliminary data.</text>
</comment>
<sequence>MKRLHRPAVAAALAGAAGCMAVGVSAQTLLTPGYRVTIEPRCPEGEVACTEVGYHGVSRRSGLGITLDGRALHTRCADGVTPCRFIGWEFRNGDTVYRVSESGELLVTRGERVLVHQRGRWQP</sequence>
<name>A0ABX0HZR4_9BURK</name>
<evidence type="ECO:0000313" key="3">
    <source>
        <dbReference type="Proteomes" id="UP000802098"/>
    </source>
</evidence>
<keyword evidence="1" id="KW-0732">Signal</keyword>
<dbReference type="PROSITE" id="PS51257">
    <property type="entry name" value="PROKAR_LIPOPROTEIN"/>
    <property type="match status" value="1"/>
</dbReference>
<reference evidence="2 3" key="1">
    <citation type="submission" date="2020-03" db="EMBL/GenBank/DDBJ databases">
        <title>Rubrivivax benzoatilyticus JA2 (sequenced after 10 years sub-culturing).</title>
        <authorList>
            <person name="Gupta D."/>
            <person name="Chintalapati S."/>
            <person name="Chintalapati V.R."/>
        </authorList>
    </citation>
    <scope>NUCLEOTIDE SEQUENCE [LARGE SCALE GENOMIC DNA]</scope>
    <source>
        <strain evidence="2 3">JA2-Mal</strain>
    </source>
</reference>
<accession>A0ABX0HZR4</accession>
<dbReference type="Proteomes" id="UP000802098">
    <property type="component" value="Unassembled WGS sequence"/>
</dbReference>
<dbReference type="EMBL" id="JAAOCD010000015">
    <property type="protein sequence ID" value="NHL00473.1"/>
    <property type="molecule type" value="Genomic_DNA"/>
</dbReference>
<feature type="signal peptide" evidence="1">
    <location>
        <begin position="1"/>
        <end position="26"/>
    </location>
</feature>
<proteinExistence type="predicted"/>
<keyword evidence="3" id="KW-1185">Reference proteome</keyword>
<evidence type="ECO:0000256" key="1">
    <source>
        <dbReference type="SAM" id="SignalP"/>
    </source>
</evidence>
<organism evidence="2 3">
    <name type="scientific">Rubrivivax benzoatilyticus</name>
    <dbReference type="NCBI Taxonomy" id="316997"/>
    <lineage>
        <taxon>Bacteria</taxon>
        <taxon>Pseudomonadati</taxon>
        <taxon>Pseudomonadota</taxon>
        <taxon>Betaproteobacteria</taxon>
        <taxon>Burkholderiales</taxon>
        <taxon>Sphaerotilaceae</taxon>
        <taxon>Rubrivivax</taxon>
    </lineage>
</organism>